<reference evidence="1" key="1">
    <citation type="submission" date="2022-03" db="EMBL/GenBank/DDBJ databases">
        <authorList>
            <person name="Alioto T."/>
            <person name="Alioto T."/>
            <person name="Gomez Garrido J."/>
        </authorList>
    </citation>
    <scope>NUCLEOTIDE SEQUENCE</scope>
</reference>
<proteinExistence type="predicted"/>
<dbReference type="EMBL" id="OW240923">
    <property type="protein sequence ID" value="CAH2325737.1"/>
    <property type="molecule type" value="Genomic_DNA"/>
</dbReference>
<dbReference type="Proteomes" id="UP001295444">
    <property type="component" value="Chromosome 12"/>
</dbReference>
<accession>A0AAD1TIM6</accession>
<sequence length="160" mass="18114">MADPQGRFLTLVALINEATYTIANVYAPNNNQRDFLTKVLSRIEGVQQGVLVLKGDFNCVHDPTLDSTSDKTPVRLKTLQKLAKQLNSLFDSYNLYDVWRAGTIEWSDHTPVILTLADKFAFKNKPPWCLNELLLQDPQFSLIMATEVDNYFAVNDTTDT</sequence>
<protein>
    <recommendedName>
        <fullName evidence="3">Endonuclease/exonuclease/phosphatase domain-containing protein</fullName>
    </recommendedName>
</protein>
<evidence type="ECO:0000313" key="2">
    <source>
        <dbReference type="Proteomes" id="UP001295444"/>
    </source>
</evidence>
<evidence type="ECO:0000313" key="1">
    <source>
        <dbReference type="EMBL" id="CAH2325737.1"/>
    </source>
</evidence>
<organism evidence="1 2">
    <name type="scientific">Pelobates cultripes</name>
    <name type="common">Western spadefoot toad</name>
    <dbReference type="NCBI Taxonomy" id="61616"/>
    <lineage>
        <taxon>Eukaryota</taxon>
        <taxon>Metazoa</taxon>
        <taxon>Chordata</taxon>
        <taxon>Craniata</taxon>
        <taxon>Vertebrata</taxon>
        <taxon>Euteleostomi</taxon>
        <taxon>Amphibia</taxon>
        <taxon>Batrachia</taxon>
        <taxon>Anura</taxon>
        <taxon>Pelobatoidea</taxon>
        <taxon>Pelobatidae</taxon>
        <taxon>Pelobates</taxon>
    </lineage>
</organism>
<dbReference type="AlphaFoldDB" id="A0AAD1TIM6"/>
<dbReference type="InterPro" id="IPR036691">
    <property type="entry name" value="Endo/exonu/phosph_ase_sf"/>
</dbReference>
<evidence type="ECO:0008006" key="3">
    <source>
        <dbReference type="Google" id="ProtNLM"/>
    </source>
</evidence>
<dbReference type="Gene3D" id="3.60.10.10">
    <property type="entry name" value="Endonuclease/exonuclease/phosphatase"/>
    <property type="match status" value="1"/>
</dbReference>
<keyword evidence="2" id="KW-1185">Reference proteome</keyword>
<name>A0AAD1TIM6_PELCU</name>
<dbReference type="SUPFAM" id="SSF56219">
    <property type="entry name" value="DNase I-like"/>
    <property type="match status" value="1"/>
</dbReference>
<gene>
    <name evidence="1" type="ORF">PECUL_23A019381</name>
</gene>